<accession>A0A8C4ZRB3</accession>
<evidence type="ECO:0000259" key="4">
    <source>
        <dbReference type="PROSITE" id="PS50222"/>
    </source>
</evidence>
<organism evidence="5 6">
    <name type="scientific">Gadus morhua</name>
    <name type="common">Atlantic cod</name>
    <dbReference type="NCBI Taxonomy" id="8049"/>
    <lineage>
        <taxon>Eukaryota</taxon>
        <taxon>Metazoa</taxon>
        <taxon>Chordata</taxon>
        <taxon>Craniata</taxon>
        <taxon>Vertebrata</taxon>
        <taxon>Euteleostomi</taxon>
        <taxon>Actinopterygii</taxon>
        <taxon>Neopterygii</taxon>
        <taxon>Teleostei</taxon>
        <taxon>Neoteleostei</taxon>
        <taxon>Acanthomorphata</taxon>
        <taxon>Zeiogadaria</taxon>
        <taxon>Gadariae</taxon>
        <taxon>Gadiformes</taxon>
        <taxon>Gadoidei</taxon>
        <taxon>Gadidae</taxon>
        <taxon>Gadus</taxon>
    </lineage>
</organism>
<feature type="coiled-coil region" evidence="2">
    <location>
        <begin position="269"/>
        <end position="364"/>
    </location>
</feature>
<dbReference type="Ensembl" id="ENSGMOT00000019453.2">
    <property type="protein sequence ID" value="ENSGMOP00000018993.2"/>
    <property type="gene ID" value="ENSGMOG00000017652.2"/>
</dbReference>
<dbReference type="Proteomes" id="UP000694546">
    <property type="component" value="Chromosome 9"/>
</dbReference>
<protein>
    <submittedName>
        <fullName evidence="5">Calcium release activated channel regulator 2B</fullName>
    </submittedName>
</protein>
<evidence type="ECO:0000256" key="2">
    <source>
        <dbReference type="SAM" id="Coils"/>
    </source>
</evidence>
<dbReference type="InterPro" id="IPR011992">
    <property type="entry name" value="EF-hand-dom_pair"/>
</dbReference>
<dbReference type="InterPro" id="IPR051111">
    <property type="entry name" value="Ca-binding_regulatory"/>
</dbReference>
<evidence type="ECO:0000256" key="1">
    <source>
        <dbReference type="ARBA" id="ARBA00022737"/>
    </source>
</evidence>
<keyword evidence="2" id="KW-0175">Coiled coil</keyword>
<proteinExistence type="predicted"/>
<dbReference type="PANTHER" id="PTHR46311:SF3">
    <property type="entry name" value="CALCIUM-BINDING PROTEIN 8"/>
    <property type="match status" value="1"/>
</dbReference>
<evidence type="ECO:0000313" key="5">
    <source>
        <dbReference type="Ensembl" id="ENSGMOP00000018993.2"/>
    </source>
</evidence>
<feature type="compositionally biased region" description="Basic and acidic residues" evidence="3">
    <location>
        <begin position="47"/>
        <end position="58"/>
    </location>
</feature>
<evidence type="ECO:0000313" key="6">
    <source>
        <dbReference type="Proteomes" id="UP000694546"/>
    </source>
</evidence>
<reference evidence="5" key="2">
    <citation type="submission" date="2025-09" db="UniProtKB">
        <authorList>
            <consortium name="Ensembl"/>
        </authorList>
    </citation>
    <scope>IDENTIFICATION</scope>
</reference>
<dbReference type="GO" id="GO:0005509">
    <property type="term" value="F:calcium ion binding"/>
    <property type="evidence" value="ECO:0007669"/>
    <property type="project" value="InterPro"/>
</dbReference>
<dbReference type="SUPFAM" id="SSF47473">
    <property type="entry name" value="EF-hand"/>
    <property type="match status" value="1"/>
</dbReference>
<evidence type="ECO:0000256" key="3">
    <source>
        <dbReference type="SAM" id="MobiDB-lite"/>
    </source>
</evidence>
<dbReference type="GO" id="GO:0003924">
    <property type="term" value="F:GTPase activity"/>
    <property type="evidence" value="ECO:0007669"/>
    <property type="project" value="InterPro"/>
</dbReference>
<dbReference type="PANTHER" id="PTHR46311">
    <property type="entry name" value="CALCIUM-BINDING PROTEIN 8-RELATED"/>
    <property type="match status" value="1"/>
</dbReference>
<keyword evidence="1" id="KW-0677">Repeat</keyword>
<dbReference type="InterPro" id="IPR002048">
    <property type="entry name" value="EF_hand_dom"/>
</dbReference>
<dbReference type="AlphaFoldDB" id="A0A8C4ZRB3"/>
<sequence>MSKWLSDGEVLVGQGSGDASSWSPRSRGPSAGGLVSSPVRARLSSPRAREAMPHQEPQTMDKARELFVLCDKEGKGFITKRDMQRLEVELPLSLDQLEDVFDSLDRESNGFLTPVEFNAGLDPVDWNNDPGVIRFVNLLVELGADTLFKNQWEVSSLWFELQRERPELLTVLDDILVHALAVVQDSTKEKDSLEQALRRRESEHDRIVQSIYEEMESQLKEEREKQKTQDSIKQWERGQHLEAELSMREQELESSLVKQREMESSVRALSCEQADIKEQKQRVQSLNVQLREQLESTREELQAAMSQLNLVHATAAQELAIKERNVLKVSRNIQKEKESLLRQLDILRDMNKRLRDETDTQQAQKRVSPRRTVFATLPRPQYYCH</sequence>
<keyword evidence="6" id="KW-1185">Reference proteome</keyword>
<feature type="region of interest" description="Disordered" evidence="3">
    <location>
        <begin position="1"/>
        <end position="58"/>
    </location>
</feature>
<dbReference type="GO" id="GO:0005525">
    <property type="term" value="F:GTP binding"/>
    <property type="evidence" value="ECO:0007669"/>
    <property type="project" value="UniProtKB-KW"/>
</dbReference>
<dbReference type="PROSITE" id="PS50222">
    <property type="entry name" value="EF_HAND_2"/>
    <property type="match status" value="1"/>
</dbReference>
<name>A0A8C4ZRB3_GADMO</name>
<feature type="domain" description="EF-hand" evidence="4">
    <location>
        <begin position="92"/>
        <end position="127"/>
    </location>
</feature>
<dbReference type="Gene3D" id="1.10.238.10">
    <property type="entry name" value="EF-hand"/>
    <property type="match status" value="1"/>
</dbReference>
<dbReference type="GeneTree" id="ENSGT00440000033504"/>
<reference evidence="5" key="1">
    <citation type="submission" date="2025-08" db="UniProtKB">
        <authorList>
            <consortium name="Ensembl"/>
        </authorList>
    </citation>
    <scope>IDENTIFICATION</scope>
</reference>
<dbReference type="OMA" id="CCHHLGT"/>